<evidence type="ECO:0000256" key="2">
    <source>
        <dbReference type="ARBA" id="ARBA00038695"/>
    </source>
</evidence>
<dbReference type="GO" id="GO:0022627">
    <property type="term" value="C:cytosolic small ribosomal subunit"/>
    <property type="evidence" value="ECO:0007669"/>
    <property type="project" value="TreeGrafter"/>
</dbReference>
<dbReference type="RefSeq" id="WP_092348470.1">
    <property type="nucleotide sequence ID" value="NZ_CZVW01000005.1"/>
</dbReference>
<dbReference type="EMBL" id="CZVW01000005">
    <property type="protein sequence ID" value="CUS99374.1"/>
    <property type="molecule type" value="Genomic_DNA"/>
</dbReference>
<accession>A0A0P1MUY4</accession>
<proteinExistence type="predicted"/>
<evidence type="ECO:0000256" key="1">
    <source>
        <dbReference type="ARBA" id="ARBA00022845"/>
    </source>
</evidence>
<keyword evidence="5" id="KW-1185">Reference proteome</keyword>
<dbReference type="NCBIfam" id="TIGR00741">
    <property type="entry name" value="yfiA"/>
    <property type="match status" value="1"/>
</dbReference>
<reference evidence="5" key="1">
    <citation type="submission" date="2015-11" db="EMBL/GenBank/DDBJ databases">
        <authorList>
            <person name="Varghese N."/>
        </authorList>
    </citation>
    <scope>NUCLEOTIDE SEQUENCE [LARGE SCALE GENOMIC DNA]</scope>
    <source>
        <strain evidence="5">JGI-23</strain>
    </source>
</reference>
<dbReference type="Gene3D" id="3.30.160.100">
    <property type="entry name" value="Ribosome hibernation promotion factor-like"/>
    <property type="match status" value="1"/>
</dbReference>
<comment type="subunit">
    <text evidence="2">Associates exclusively with 100S ribosomes, which are dimers of 70S ribosomes.</text>
</comment>
<name>A0A0P1MUY4_9BACT</name>
<dbReference type="PANTHER" id="PTHR33231:SF1">
    <property type="entry name" value="30S RIBOSOMAL PROTEIN"/>
    <property type="match status" value="1"/>
</dbReference>
<dbReference type="InterPro" id="IPR050574">
    <property type="entry name" value="HPF/YfiA_ribosome-assoc"/>
</dbReference>
<evidence type="ECO:0000313" key="4">
    <source>
        <dbReference type="EMBL" id="CUS99374.1"/>
    </source>
</evidence>
<gene>
    <name evidence="4" type="ORF">JGI23_00660</name>
</gene>
<dbReference type="PANTHER" id="PTHR33231">
    <property type="entry name" value="30S RIBOSOMAL PROTEIN"/>
    <property type="match status" value="1"/>
</dbReference>
<dbReference type="Proteomes" id="UP000199197">
    <property type="component" value="Unassembled WGS sequence"/>
</dbReference>
<dbReference type="AlphaFoldDB" id="A0A0P1MUY4"/>
<dbReference type="GO" id="GO:0043024">
    <property type="term" value="F:ribosomal small subunit binding"/>
    <property type="evidence" value="ECO:0007669"/>
    <property type="project" value="TreeGrafter"/>
</dbReference>
<protein>
    <recommendedName>
        <fullName evidence="3">Ribosome hibernation promoting factor</fullName>
    </recommendedName>
</protein>
<evidence type="ECO:0000256" key="3">
    <source>
        <dbReference type="ARBA" id="ARBA00041148"/>
    </source>
</evidence>
<dbReference type="Pfam" id="PF02482">
    <property type="entry name" value="Ribosomal_S30AE"/>
    <property type="match status" value="1"/>
</dbReference>
<dbReference type="CDD" id="cd00552">
    <property type="entry name" value="RaiA"/>
    <property type="match status" value="1"/>
</dbReference>
<dbReference type="SUPFAM" id="SSF69754">
    <property type="entry name" value="Ribosome binding protein Y (YfiA homologue)"/>
    <property type="match status" value="1"/>
</dbReference>
<dbReference type="InterPro" id="IPR036567">
    <property type="entry name" value="RHF-like"/>
</dbReference>
<sequence length="99" mass="11662">MALKITGHHIEVTEQMKNYIEKELSRLDRFFDGIIDTEVILRQDTKHNHLKEAEIMINVYEHKLTAKATDSDILKAFDKSIAKVEKQLIKFKDKLKSHR</sequence>
<dbReference type="GO" id="GO:0045900">
    <property type="term" value="P:negative regulation of translational elongation"/>
    <property type="evidence" value="ECO:0007669"/>
    <property type="project" value="TreeGrafter"/>
</dbReference>
<keyword evidence="1" id="KW-0810">Translation regulation</keyword>
<organism evidence="4 5">
    <name type="scientific">Candidatus Chryseopegocella kryptomonas</name>
    <dbReference type="NCBI Taxonomy" id="1633643"/>
    <lineage>
        <taxon>Bacteria</taxon>
        <taxon>Pseudomonadati</taxon>
        <taxon>Candidatus Kryptoniota</taxon>
        <taxon>Candidatus Chryseopegocella</taxon>
    </lineage>
</organism>
<dbReference type="OrthoDB" id="9794975at2"/>
<evidence type="ECO:0000313" key="5">
    <source>
        <dbReference type="Proteomes" id="UP000199197"/>
    </source>
</evidence>
<dbReference type="InterPro" id="IPR003489">
    <property type="entry name" value="RHF/RaiA"/>
</dbReference>